<organism evidence="3">
    <name type="scientific">Cladocopium goreaui</name>
    <dbReference type="NCBI Taxonomy" id="2562237"/>
    <lineage>
        <taxon>Eukaryota</taxon>
        <taxon>Sar</taxon>
        <taxon>Alveolata</taxon>
        <taxon>Dinophyceae</taxon>
        <taxon>Suessiales</taxon>
        <taxon>Symbiodiniaceae</taxon>
        <taxon>Cladocopium</taxon>
    </lineage>
</organism>
<evidence type="ECO:0000313" key="6">
    <source>
        <dbReference type="Proteomes" id="UP001152797"/>
    </source>
</evidence>
<dbReference type="EMBL" id="CAMXCT030004933">
    <property type="protein sequence ID" value="CAL4798127.1"/>
    <property type="molecule type" value="Genomic_DNA"/>
</dbReference>
<dbReference type="AlphaFoldDB" id="A0A9P1DJI6"/>
<reference evidence="3" key="1">
    <citation type="submission" date="2022-10" db="EMBL/GenBank/DDBJ databases">
        <authorList>
            <person name="Chen Y."/>
            <person name="Dougan E. K."/>
            <person name="Chan C."/>
            <person name="Rhodes N."/>
            <person name="Thang M."/>
        </authorList>
    </citation>
    <scope>NUCLEOTIDE SEQUENCE</scope>
</reference>
<protein>
    <submittedName>
        <fullName evidence="5">Adenosine kinase</fullName>
    </submittedName>
</protein>
<evidence type="ECO:0000313" key="3">
    <source>
        <dbReference type="EMBL" id="CAI4010815.1"/>
    </source>
</evidence>
<sequence length="203" mass="23809">MVDRLPVEEGWVYGQKPKEPEAPPDLESLFEAAGVPDRLTHGEPPFSPEWYAGAKERQRLRDLEIEKLQGLRNDARHQWAELVWTDLEIWQERIDFTVSLPEPLGDLQALLARTRHERPDDIFGFKAIQEIAEKAEVRQVQVRADLADAKQRMTEIEDKIRKREAEDEIAEKERLEKKRLAEQRLHPREKEVKKLGVYGVYRV</sequence>
<dbReference type="EMBL" id="CAMXCT010004933">
    <property type="protein sequence ID" value="CAI4010815.1"/>
    <property type="molecule type" value="Genomic_DNA"/>
</dbReference>
<evidence type="ECO:0000256" key="2">
    <source>
        <dbReference type="SAM" id="MobiDB-lite"/>
    </source>
</evidence>
<dbReference type="EMBL" id="CAMXCT020004933">
    <property type="protein sequence ID" value="CAL1164190.1"/>
    <property type="molecule type" value="Genomic_DNA"/>
</dbReference>
<keyword evidence="6" id="KW-1185">Reference proteome</keyword>
<comment type="caution">
    <text evidence="3">The sequence shown here is derived from an EMBL/GenBank/DDBJ whole genome shotgun (WGS) entry which is preliminary data.</text>
</comment>
<evidence type="ECO:0000256" key="1">
    <source>
        <dbReference type="SAM" id="Coils"/>
    </source>
</evidence>
<keyword evidence="1" id="KW-0175">Coiled coil</keyword>
<keyword evidence="5" id="KW-0418">Kinase</keyword>
<name>A0A9P1DJI6_9DINO</name>
<dbReference type="OrthoDB" id="432105at2759"/>
<accession>A0A9P1DJI6</accession>
<feature type="coiled-coil region" evidence="1">
    <location>
        <begin position="132"/>
        <end position="185"/>
    </location>
</feature>
<dbReference type="Proteomes" id="UP001152797">
    <property type="component" value="Unassembled WGS sequence"/>
</dbReference>
<reference evidence="4" key="2">
    <citation type="submission" date="2024-04" db="EMBL/GenBank/DDBJ databases">
        <authorList>
            <person name="Chen Y."/>
            <person name="Shah S."/>
            <person name="Dougan E. K."/>
            <person name="Thang M."/>
            <person name="Chan C."/>
        </authorList>
    </citation>
    <scope>NUCLEOTIDE SEQUENCE [LARGE SCALE GENOMIC DNA]</scope>
</reference>
<proteinExistence type="predicted"/>
<gene>
    <name evidence="3" type="ORF">C1SCF055_LOCUS36044</name>
</gene>
<feature type="region of interest" description="Disordered" evidence="2">
    <location>
        <begin position="1"/>
        <end position="25"/>
    </location>
</feature>
<evidence type="ECO:0000313" key="4">
    <source>
        <dbReference type="EMBL" id="CAL1164190.1"/>
    </source>
</evidence>
<keyword evidence="5" id="KW-0808">Transferase</keyword>
<evidence type="ECO:0000313" key="5">
    <source>
        <dbReference type="EMBL" id="CAL4798127.1"/>
    </source>
</evidence>
<dbReference type="GO" id="GO:0016301">
    <property type="term" value="F:kinase activity"/>
    <property type="evidence" value="ECO:0007669"/>
    <property type="project" value="UniProtKB-KW"/>
</dbReference>